<sequence length="115" mass="13456">MKNKTSINEQVPITLQRLTTNISWRQEPHNNSKEPINWKPLQIIYGTSTPKKQTMRGKSSNAFSRLRRHPICGGQNLIISKNRLNDKRFKVQIKLKINSYGHAVYFTELYRPMST</sequence>
<evidence type="ECO:0000313" key="1">
    <source>
        <dbReference type="EMBL" id="SOQ58570.1"/>
    </source>
</evidence>
<dbReference type="AlphaFoldDB" id="A0A2H1WZN5"/>
<feature type="non-terminal residue" evidence="1">
    <location>
        <position position="115"/>
    </location>
</feature>
<dbReference type="EMBL" id="ODYU01012316">
    <property type="protein sequence ID" value="SOQ58570.1"/>
    <property type="molecule type" value="Genomic_DNA"/>
</dbReference>
<gene>
    <name evidence="1" type="ORF">SFRICE_036098</name>
</gene>
<accession>A0A2H1WZN5</accession>
<name>A0A2H1WZN5_SPOFR</name>
<reference evidence="1" key="1">
    <citation type="submission" date="2016-07" db="EMBL/GenBank/DDBJ databases">
        <authorList>
            <person name="Bretaudeau A."/>
        </authorList>
    </citation>
    <scope>NUCLEOTIDE SEQUENCE</scope>
    <source>
        <strain evidence="1">Rice</strain>
        <tissue evidence="1">Whole body</tissue>
    </source>
</reference>
<protein>
    <submittedName>
        <fullName evidence="1">SFRICE_036098</fullName>
    </submittedName>
</protein>
<organism evidence="1">
    <name type="scientific">Spodoptera frugiperda</name>
    <name type="common">Fall armyworm</name>
    <dbReference type="NCBI Taxonomy" id="7108"/>
    <lineage>
        <taxon>Eukaryota</taxon>
        <taxon>Metazoa</taxon>
        <taxon>Ecdysozoa</taxon>
        <taxon>Arthropoda</taxon>
        <taxon>Hexapoda</taxon>
        <taxon>Insecta</taxon>
        <taxon>Pterygota</taxon>
        <taxon>Neoptera</taxon>
        <taxon>Endopterygota</taxon>
        <taxon>Lepidoptera</taxon>
        <taxon>Glossata</taxon>
        <taxon>Ditrysia</taxon>
        <taxon>Noctuoidea</taxon>
        <taxon>Noctuidae</taxon>
        <taxon>Amphipyrinae</taxon>
        <taxon>Spodoptera</taxon>
    </lineage>
</organism>
<proteinExistence type="predicted"/>